<dbReference type="SUPFAM" id="SSF103084">
    <property type="entry name" value="Holliday junction resolvase RusA"/>
    <property type="match status" value="1"/>
</dbReference>
<reference evidence="2 3" key="1">
    <citation type="submission" date="2019-06" db="EMBL/GenBank/DDBJ databases">
        <authorList>
            <person name="Alexander J."/>
            <person name="Ertsgaard D.J."/>
            <person name="Fields K.L."/>
            <person name="Fields S.B."/>
            <person name="Humphreys H."/>
            <person name="Kinneman J.E."/>
            <person name="Nelson N.D."/>
            <person name="Olakunle E.K."/>
            <person name="Reimer A.C."/>
            <person name="Robertson C."/>
            <person name="Ross G.V."/>
            <person name="Bonilla J.A."/>
            <person name="Klyczek K."/>
            <person name="Garlena R.A."/>
            <person name="Russell D.A."/>
            <person name="Pope W.H."/>
            <person name="Jacobs-Sera D."/>
            <person name="Hatfull G.F."/>
        </authorList>
    </citation>
    <scope>NUCLEOTIDE SEQUENCE [LARGE SCALE GENOMIC DNA]</scope>
</reference>
<dbReference type="GeneID" id="55813362"/>
<dbReference type="Proteomes" id="UP000318687">
    <property type="component" value="Segment"/>
</dbReference>
<protein>
    <submittedName>
        <fullName evidence="2">RusA-like resolvase</fullName>
    </submittedName>
</protein>
<organism evidence="2 3">
    <name type="scientific">Arthrobacter phage Vibaki</name>
    <dbReference type="NCBI Taxonomy" id="2593333"/>
    <lineage>
        <taxon>Viruses</taxon>
        <taxon>Duplodnaviria</taxon>
        <taxon>Heunggongvirae</taxon>
        <taxon>Uroviricota</taxon>
        <taxon>Caudoviricetes</taxon>
        <taxon>Berryhillviridae</taxon>
        <taxon>Vibakivirus</taxon>
        <taxon>Vibakivirus vibaki</taxon>
    </lineage>
</organism>
<dbReference type="KEGG" id="vg:55813362"/>
<evidence type="ECO:0000313" key="3">
    <source>
        <dbReference type="Proteomes" id="UP000318687"/>
    </source>
</evidence>
<dbReference type="InterPro" id="IPR036614">
    <property type="entry name" value="RusA-like_sf"/>
</dbReference>
<keyword evidence="3" id="KW-1185">Reference proteome</keyword>
<dbReference type="Gene3D" id="3.30.1330.70">
    <property type="entry name" value="Holliday junction resolvase RusA"/>
    <property type="match status" value="1"/>
</dbReference>
<evidence type="ECO:0000256" key="1">
    <source>
        <dbReference type="SAM" id="MobiDB-lite"/>
    </source>
</evidence>
<sequence>MTPARDTRRARPRTASQAAVLAKLRDKGLGLAPVVAGGRIVAPKASSKPRAQRAAAGAPVADLSPAGPITRPEPVRPADRPTGLRPDPVPLQLVAEYEIDLTRLPEWQDARISANDRYGHHAKARRTKLWRKAGKLAARGWGAEPLPWARLVVWYRFPDNIRRETANLQPTSKGIVDGLVDAGVLADDRDEFVDGPDNRRAWPNGQHAVVVQVWTP</sequence>
<feature type="region of interest" description="Disordered" evidence="1">
    <location>
        <begin position="40"/>
        <end position="87"/>
    </location>
</feature>
<dbReference type="GO" id="GO:0006281">
    <property type="term" value="P:DNA repair"/>
    <property type="evidence" value="ECO:0007669"/>
    <property type="project" value="InterPro"/>
</dbReference>
<feature type="compositionally biased region" description="Low complexity" evidence="1">
    <location>
        <begin position="52"/>
        <end position="61"/>
    </location>
</feature>
<dbReference type="RefSeq" id="YP_009884024.1">
    <property type="nucleotide sequence ID" value="NC_049465.1"/>
</dbReference>
<proteinExistence type="predicted"/>
<accession>A0A514TZ12</accession>
<gene>
    <name evidence="2" type="primary">47</name>
    <name evidence="2" type="ORF">SEA_VIBAKI_47</name>
</gene>
<evidence type="ECO:0000313" key="2">
    <source>
        <dbReference type="EMBL" id="QDK01927.1"/>
    </source>
</evidence>
<dbReference type="GO" id="GO:0006310">
    <property type="term" value="P:DNA recombination"/>
    <property type="evidence" value="ECO:0007669"/>
    <property type="project" value="InterPro"/>
</dbReference>
<dbReference type="EMBL" id="MN096362">
    <property type="protein sequence ID" value="QDK01927.1"/>
    <property type="molecule type" value="Genomic_DNA"/>
</dbReference>
<dbReference type="GO" id="GO:0000287">
    <property type="term" value="F:magnesium ion binding"/>
    <property type="evidence" value="ECO:0007669"/>
    <property type="project" value="InterPro"/>
</dbReference>
<name>A0A514TZ12_9CAUD</name>